<organism evidence="1 2">
    <name type="scientific">Caldovatus sediminis</name>
    <dbReference type="NCBI Taxonomy" id="2041189"/>
    <lineage>
        <taxon>Bacteria</taxon>
        <taxon>Pseudomonadati</taxon>
        <taxon>Pseudomonadota</taxon>
        <taxon>Alphaproteobacteria</taxon>
        <taxon>Acetobacterales</taxon>
        <taxon>Roseomonadaceae</taxon>
        <taxon>Caldovatus</taxon>
    </lineage>
</organism>
<name>A0A8J2ZBZ6_9PROT</name>
<comment type="caution">
    <text evidence="1">The sequence shown here is derived from an EMBL/GenBank/DDBJ whole genome shotgun (WGS) entry which is preliminary data.</text>
</comment>
<dbReference type="Proteomes" id="UP000597507">
    <property type="component" value="Unassembled WGS sequence"/>
</dbReference>
<dbReference type="AlphaFoldDB" id="A0A8J2ZBZ6"/>
<gene>
    <name evidence="1" type="ORF">GCM10010964_22680</name>
</gene>
<dbReference type="RefSeq" id="WP_188900243.1">
    <property type="nucleotide sequence ID" value="NZ_BMKS01000006.1"/>
</dbReference>
<sequence length="96" mass="10344">MKVQFDPAALVAARFLVVAEASPGLLSRLLQPFAKRDLTPDAMRATREGETMRAEIALHALEARLVHLIAGNLGQVIGVRGVQTLLSEAEEDRLAA</sequence>
<proteinExistence type="predicted"/>
<keyword evidence="2" id="KW-1185">Reference proteome</keyword>
<evidence type="ECO:0000313" key="2">
    <source>
        <dbReference type="Proteomes" id="UP000597507"/>
    </source>
</evidence>
<accession>A0A8J2ZBZ6</accession>
<evidence type="ECO:0000313" key="1">
    <source>
        <dbReference type="EMBL" id="GGG34208.1"/>
    </source>
</evidence>
<dbReference type="EMBL" id="BMKS01000006">
    <property type="protein sequence ID" value="GGG34208.1"/>
    <property type="molecule type" value="Genomic_DNA"/>
</dbReference>
<reference evidence="1 2" key="1">
    <citation type="journal article" date="2014" name="Int. J. Syst. Evol. Microbiol.">
        <title>Complete genome sequence of Corynebacterium casei LMG S-19264T (=DSM 44701T), isolated from a smear-ripened cheese.</title>
        <authorList>
            <consortium name="US DOE Joint Genome Institute (JGI-PGF)"/>
            <person name="Walter F."/>
            <person name="Albersmeier A."/>
            <person name="Kalinowski J."/>
            <person name="Ruckert C."/>
        </authorList>
    </citation>
    <scope>NUCLEOTIDE SEQUENCE [LARGE SCALE GENOMIC DNA]</scope>
    <source>
        <strain evidence="1 2">CGMCC 1.16330</strain>
    </source>
</reference>
<protein>
    <submittedName>
        <fullName evidence="1">Uncharacterized protein</fullName>
    </submittedName>
</protein>